<proteinExistence type="predicted"/>
<dbReference type="EMBL" id="RAPF01000006">
    <property type="protein sequence ID" value="RKF19299.1"/>
    <property type="molecule type" value="Genomic_DNA"/>
</dbReference>
<protein>
    <submittedName>
        <fullName evidence="1">Uncharacterized protein</fullName>
    </submittedName>
</protein>
<keyword evidence="2" id="KW-1185">Reference proteome</keyword>
<accession>A0A420EF19</accession>
<dbReference type="OrthoDB" id="7410166at2"/>
<evidence type="ECO:0000313" key="1">
    <source>
        <dbReference type="EMBL" id="RKF19299.1"/>
    </source>
</evidence>
<organism evidence="1 2">
    <name type="scientific">Altericroceibacterium spongiae</name>
    <dbReference type="NCBI Taxonomy" id="2320269"/>
    <lineage>
        <taxon>Bacteria</taxon>
        <taxon>Pseudomonadati</taxon>
        <taxon>Pseudomonadota</taxon>
        <taxon>Alphaproteobacteria</taxon>
        <taxon>Sphingomonadales</taxon>
        <taxon>Erythrobacteraceae</taxon>
        <taxon>Altericroceibacterium</taxon>
    </lineage>
</organism>
<dbReference type="RefSeq" id="WP_120325239.1">
    <property type="nucleotide sequence ID" value="NZ_RAPF01000006.1"/>
</dbReference>
<evidence type="ECO:0000313" key="2">
    <source>
        <dbReference type="Proteomes" id="UP000284395"/>
    </source>
</evidence>
<reference evidence="1 2" key="1">
    <citation type="submission" date="2018-09" db="EMBL/GenBank/DDBJ databases">
        <title>Altererythrobacter spongiae sp. nov., isolated from a marine sponge.</title>
        <authorList>
            <person name="Zhuang L."/>
            <person name="Luo L."/>
        </authorList>
    </citation>
    <scope>NUCLEOTIDE SEQUENCE [LARGE SCALE GENOMIC DNA]</scope>
    <source>
        <strain evidence="1 2">HN-Y73</strain>
    </source>
</reference>
<comment type="caution">
    <text evidence="1">The sequence shown here is derived from an EMBL/GenBank/DDBJ whole genome shotgun (WGS) entry which is preliminary data.</text>
</comment>
<dbReference type="AlphaFoldDB" id="A0A420EF19"/>
<sequence length="81" mass="9267">MVEFLPFLLILVGWETADPQGSMEMRSTLVESEEACEAKGMAFMDRQEKEAAYSQGLEGFRYFCVRAPDSEDFDALFEQLK</sequence>
<gene>
    <name evidence="1" type="ORF">D6851_12630</name>
</gene>
<dbReference type="Proteomes" id="UP000284395">
    <property type="component" value="Unassembled WGS sequence"/>
</dbReference>
<name>A0A420EF19_9SPHN</name>